<organism evidence="1 2">
    <name type="scientific">Araneus ventricosus</name>
    <name type="common">Orbweaver spider</name>
    <name type="synonym">Epeira ventricosa</name>
    <dbReference type="NCBI Taxonomy" id="182803"/>
    <lineage>
        <taxon>Eukaryota</taxon>
        <taxon>Metazoa</taxon>
        <taxon>Ecdysozoa</taxon>
        <taxon>Arthropoda</taxon>
        <taxon>Chelicerata</taxon>
        <taxon>Arachnida</taxon>
        <taxon>Araneae</taxon>
        <taxon>Araneomorphae</taxon>
        <taxon>Entelegynae</taxon>
        <taxon>Araneoidea</taxon>
        <taxon>Araneidae</taxon>
        <taxon>Araneus</taxon>
    </lineage>
</organism>
<gene>
    <name evidence="1" type="ORF">AVEN_28045_1</name>
</gene>
<keyword evidence="2" id="KW-1185">Reference proteome</keyword>
<proteinExistence type="predicted"/>
<sequence>MMFNRRLKTKLRITNKFLNPELFNEVRKKLIERQNKQKYYRYKSAHPVSELKPGKSVKIRNFKRKIWELAKIISKHVSIPKTYFLTDRSGRTFRRNPKHILKSNIPFIEEIYHNDDVINDPLQETPVPVNTTN</sequence>
<dbReference type="Proteomes" id="UP000499080">
    <property type="component" value="Unassembled WGS sequence"/>
</dbReference>
<name>A0A4Y2BI62_ARAVE</name>
<dbReference type="EMBL" id="BGPR01000075">
    <property type="protein sequence ID" value="GBL90956.1"/>
    <property type="molecule type" value="Genomic_DNA"/>
</dbReference>
<reference evidence="1 2" key="1">
    <citation type="journal article" date="2019" name="Sci. Rep.">
        <title>Orb-weaving spider Araneus ventricosus genome elucidates the spidroin gene catalogue.</title>
        <authorList>
            <person name="Kono N."/>
            <person name="Nakamura H."/>
            <person name="Ohtoshi R."/>
            <person name="Moran D.A.P."/>
            <person name="Shinohara A."/>
            <person name="Yoshida Y."/>
            <person name="Fujiwara M."/>
            <person name="Mori M."/>
            <person name="Tomita M."/>
            <person name="Arakawa K."/>
        </authorList>
    </citation>
    <scope>NUCLEOTIDE SEQUENCE [LARGE SCALE GENOMIC DNA]</scope>
</reference>
<evidence type="ECO:0000313" key="2">
    <source>
        <dbReference type="Proteomes" id="UP000499080"/>
    </source>
</evidence>
<dbReference type="OrthoDB" id="2286242at2759"/>
<evidence type="ECO:0000313" key="1">
    <source>
        <dbReference type="EMBL" id="GBL90956.1"/>
    </source>
</evidence>
<accession>A0A4Y2BI62</accession>
<dbReference type="AlphaFoldDB" id="A0A4Y2BI62"/>
<protein>
    <submittedName>
        <fullName evidence="1">Uncharacterized protein</fullName>
    </submittedName>
</protein>
<comment type="caution">
    <text evidence="1">The sequence shown here is derived from an EMBL/GenBank/DDBJ whole genome shotgun (WGS) entry which is preliminary data.</text>
</comment>